<dbReference type="PANTHER" id="PTHR16897:SF2">
    <property type="entry name" value="OS03G0226600 PROTEIN"/>
    <property type="match status" value="1"/>
</dbReference>
<dbReference type="PANTHER" id="PTHR16897">
    <property type="entry name" value="OS10G0105400 PROTEIN"/>
    <property type="match status" value="1"/>
</dbReference>
<keyword evidence="2" id="KW-1185">Reference proteome</keyword>
<dbReference type="InterPro" id="IPR036116">
    <property type="entry name" value="FN3_sf"/>
</dbReference>
<dbReference type="PROSITE" id="PS50853">
    <property type="entry name" value="FN3"/>
    <property type="match status" value="3"/>
</dbReference>
<evidence type="ECO:0000313" key="1">
    <source>
        <dbReference type="EMBL" id="CAB3985362.1"/>
    </source>
</evidence>
<dbReference type="SUPFAM" id="SSF49265">
    <property type="entry name" value="Fibronectin type III"/>
    <property type="match status" value="6"/>
</dbReference>
<accession>A0A6S7G8N6</accession>
<name>A0A6S7G8N6_PARCT</name>
<comment type="caution">
    <text evidence="1">The sequence shown here is derived from an EMBL/GenBank/DDBJ whole genome shotgun (WGS) entry which is preliminary data.</text>
</comment>
<protein>
    <submittedName>
        <fullName evidence="1">DNA double-strand break repair Rad50 ATPase</fullName>
    </submittedName>
</protein>
<sequence>MVFGIPVYFHFSANTNYYANYRVSLCLRTREVRLAIIPGAWVTVNAGASLDLLLVDSGVTVQAKLLETYLIPEVAVRVDKWPLRACLEMKLQMTPLAIRVYLWYRFRLSIKIRVEKWFKIHISISWGSKNTFAEWSWSSPSIHATVLSTCERDTDNTPPGVGQCTAKQVGNKKYFVQWRGFTEDTKIQNYVVIIGSIRGSGDDHYSIHRERQSLLVSDLDIMHGRSVYAAVYAYNGFGLKSSVADCPMFTARRRSPVLTFVHDGETSGDIDYQSDTSSLAVEYGFEGTFGDLSSVKWGISSSPKCTLSESEADVLSLRAVGESYTIKKTGLELENGRKYYVRVQLVNLVGLATVACSDGVTIDTTPPVPRDFTVGKDGTGFVPSVRRISAKFQQFLDIESPMVRYEWKLIDENTGSDVIPFKTIPLTQKSPLLDGLSLTSEKKYTAVLKGTNAAGLYATVNVSGIIPDDTIPSCNGPPRDVINFDDVIDKDFVRQFNNLTYMFSCHDDESGIQSIRAAVGTYPGGENIHPFVNIGELLTRISDDSKTTWVAFDDVNVTSLIQYYVTIKVRNNAGFVKTISSDGILSDTTGPTVLPSYIRDGPHGIDNKFSSGYDIYPAHWENAFADAESGIGEYFVGLGTSPGSDDTSGFKSNGLSTRALVSSFALRSGVTYYVTVIACNRVRMCVNGSSNGAMVDFMPPHPGSVIAGHVGPPLEVTWINKAAWARWRWCPADRAKQQFTADTCDLLSFYDKHSGIKHFGLSVLSYDTAEQLIPVKTVGRVVVSGLHVVMPNGVFSVVVEAEDRAGVRSNAISESFIIDANPPRVVKLHHGNEGQPIRYRSNQDHMFSAYFEMTEDVSDIVQYSLGVSSYPEGDDVIPFASHQPNIVSNVIRVNWTSTTATSLVNGWKYYITVKGTNSAGLFIVATSLPLVFDDEAPLVTHVLDGWGTQDAQYHSFRSIYRMHWRGVTDVSGIDEIKVCLSSSQNPNICDIRPLVKISNTLTSYSFTNINLQSGTYCYALLQLSDKAGNLGNHWTNGVLVDTSPPTRGRVTDGLGKRDTVFQRENNILYASWNEFFENETSIHHYELAFGTSQNSSDVQPFTDVGLVTSSASSNLLVSELKNGVTYFARVIAFNILGVPGKIAASDGVLIDSTPPTYSAPVSDGVYLHLDLDYTSHVTSLSVSWKCEDADSGLAQAFVGFGTQPGILDVAGYQVVLPYQTMYTLANLTLSQGYRYFATVKCVNRVGLQNSLSSDGVTIDATPPLLGYINDGESAYQDADYIGLGSHVTVNWKFTDAESHVTGYQISIYHRPNGVRVIGPSEAPGNRRSTKIALRGDELKNGHKYEFSVTARNRAGLNITGVSNGFVVDGSAPTCSNVYDATLGGSKTNFVGQIRKLVVHFDCIDNETGIDAYQFAIKDIDTSRLILPFHKMKGFSILSSLVIVNGAGKRIVELQNGGRYQVGLRATNNVNLTKEYWTPGVTVDTTPPVFSKVVASFQVQSETIKIVWKLVDNESGIETVSWSLNTSPDVENPENFTEILRNSTELFISGISFKLGQTYYVYFKAINKAERSAFFVSDGVVIDRTSPSPGRVSAGFVVPANYDGNPNVTTGASFTVKWSGFVDQESEVRVYKWATGRSVEQMKLLANAFYRAIQFTGTLNGYVIRGQTIHTNTTYFVCIRVINGAGLSTTSCSNEILVKLGKMTAGVVYDGPLAQDIDFQLDDKAVWLHWTGFKDPINGIELYAWCYGLVTSETADQLNCTTSLAHVDPPLKTSAHQFHNVSLLHGQRYSIKVQASNPKNQSVSAVSDGFTVDRTAPSAGVIKVGGSHGTRVIYLSDVTPPMVSWATHESESAIKECSFGIGSSPKADDLHSFTKVDGNQNSVDLADINFNFTHGMAFYVTVVGVNVLGLETSMTSPQVIVDWSPPTPSVVRDGNGTSDVDSQAHVDHVSVTWSEFLDPESGVVEYLNCIGTRPDSCDVSNQTSVNLDLHATRQVKLEQGQIYFVTVTAINGAGLSTTSSSNGLIIDTTPPIIDGFSPTSVVAVEMNITNVDINATTSDPDVINSDITSNHVIISDVIGILTNPYKISATWNTVSDLESEIKSVTACVSTNKDECNLTPWTVINPSSSSLSLDFPNPLQTGMVFMLKLRVENGPGLVAIDYSGSIMVDNTPPLKGAVKVGNKKTLVFIQEEQALSVSWSDFVDSESNMKMYKWKICSANQSSECVSEFVDAGLKTSLVLSDIGIEQGMEYNVVIKAMNFAELETTAVSNPFILDKTPPQSGMVFDGDEYLKDQAYQSSSSEISVSWKGFQDNESGITRYEVCVGSNAGLCDVNTFMNYGLATNAIINNLNLTHNETYFSTVRAVNGAGQTSFATSNGIFIDMTSPEGGSVSDGDDTDIDVTVYDSFVSANWDEFHDPESGVLKYVMCAGTAKGSCDVLPLTTVNSRLAVKFQVKPAKSSGTVVYSTLRVYNKAGGVTEVYSDGVLVDSTPPDLDNGKVDITIITSPRPSTALGDAIYLTSRNICASWNTFTDSETRIIDYHFSLCLEHDKHNCPISSRDLNNRTFICIEEPPITEGESYIIRITATNQVDLSSTADSAKFIFDTTEPDVGEVIASNPLGDEYHFVSSAILARWYNFIDPETGVSGYSLCIGTEPALCDVTDLVSVGNASSYTWYNLSLVHDEEYFVSIKCGNNAGLSTNFTASQPISVDTTVPPLSKVLDGFEDAKDIDFQRSHTHVSATWFNVEDPESDVISLAWCVGSRPQSCDFKPSTSLDVTASKISAYLNQPIKNGDRYYITLKATNGAGMTSIMVSDGVTVDYTPPSAGMVIDGQDGDIDYLKDGDTVYARWSEFEDGESGIKSYQFALCEKENITACPTAFSDTGLQTNISLSGTELQSGVEYVIIVRATNLVGLNQQATSDGFTVDATAPVSGRVVIVSPSPSNFDIHQITVRWENFMDPESVISEYEICLGTSQGECDEIDFRAIGLNTTYNFTELKLRHQETYYVTVKATSNAGLSTQVTSDEIKIDVTPPQPVKGMSGISLDLEEICSGVSGGSCNTTTSEMKSDVPIEISCSSGLVKVSWLKHEDKESGITKIEWCIESVDNMCNIQPWKTVPTNQQTKSAIIHSLSTLTSIQAAVRISNGVGNTALLKSTLCNPVKTFPPKLNVAEVKNLNKALTDIDYQADTEAVIVTWSSHSNLSSSSSVQAALTEPKENLNETESLFQKWRGEPFAFEFVDIPRGKTHIRFSGDMIKPYMKYRPVVRRCNKVGLCRDSVGNGVVIVPDAPPDIQVNATDTFVGTEQQRWREYVGLPPLSRSMVEETYFIPDPFSLVVRAKPQHLQTNELAKHHIEITYQASVYRVTSGANETRNDTIDVKHIFDYSRISSDSNVCCEKRNTGPRTIYPDKQIKPVQKTYAFGVSVSVLKDDLIVASSQDTAYVFSTRSYKNTPITLVTFNSTTMNNSFVKVKGMNDTVLVSGEEKLLLYKIDAENLAQTTQILAITNCNHTSAEAVKHCTNKDLWSSSESVGEEFAYDGVEMIAVSGKHPEEGYGVVAIFRNDSNRWKLHQVLGTEEKDQSFGKVITINKNFLIVVGSDIHTYSRASENYWQNNTALSEILSNNSSHESNVYLTKKDELFVLSVPDRTLTVFDLQPPANAIERCRHVFSVFLVLSGNLGVLEGSTTVAAIGIMFDGRDGSELVLYEPDDGCSQVGRVLTRKCPRFDDGRIGATVSMDDRHLVIGTPGLHTWPTDYVDSGTGRVYLTSFCPRNFVRRKVFEFGQRERVACVPCGVGEEAYPGFEEQCVNCSRTICVESSNVFYFSVSHCDKYPCGVNDNRTIMQNAYNLTVTESAPSFGEDEFYLPGSEQSYFIRITQKSASGLTTISESFPFSLDNTSPEPGLVYDGLGSDENRNCSANTTLSSEHQCSSRSLSDTDIDFTNNTASISARWIDFRDNESDIEHIFWCIGSRPLRDDIMGCENATSHLNRTLTGLSLQHNDTYYVTVLACNYAGLCTARSSDGVSIDTTPPVIHYVKDGLIGPDIDFQVFTNIIFGNWAADDPESGVVSYEIGWGSSPGLDDVWEFQEIGNAKAYYAKFKHGDLAKGRKYYVTVKAINAAGLESEPMTSNGIVVGKTEFVFSKNDSGSFFFDTVNVNSNETKEKDSGIGNTFGTLDVPVGAVEDEVKFQVYSLSEKEMENGTDDNTTVVDPEIVKPPKHFKLGSYSFQIKAYEPENNTLQSEYHFMKPITISLFYDVDQMLKKNKKTVNNEVTKEDIDPVLLLWDTKNQTWFDAAKTCPEPWTFVDHAAKLLKLHVCHLTQFALFWSFEAENGIVEFNKGTNGSLTRPPPHAILEEDNSVIYNPERYGNKMILDIVRRKGSSGTINVTWVATSQSNAEIPFTVSPVFSELTFIESQWNSYIHLKFGAIPSNMSEAVLNVKFLNMTGGAKLGNVTSLKIVFPAKVEKKELKEDQDSNVILETVVPSVAGVLMILGVVVACIIFRKRRSYTLEQSSLRDVGNVISGQVPEPLEQIAETSFIRDLGHVNPGQDTDHHTDEEL</sequence>
<dbReference type="Gene3D" id="2.60.40.10">
    <property type="entry name" value="Immunoglobulins"/>
    <property type="match status" value="3"/>
</dbReference>
<dbReference type="OrthoDB" id="6153184at2759"/>
<dbReference type="Pfam" id="PF00041">
    <property type="entry name" value="fn3"/>
    <property type="match status" value="1"/>
</dbReference>
<dbReference type="EMBL" id="CACRXK020000863">
    <property type="protein sequence ID" value="CAB3985362.1"/>
    <property type="molecule type" value="Genomic_DNA"/>
</dbReference>
<dbReference type="InterPro" id="IPR013783">
    <property type="entry name" value="Ig-like_fold"/>
</dbReference>
<organism evidence="1 2">
    <name type="scientific">Paramuricea clavata</name>
    <name type="common">Red gorgonian</name>
    <name type="synonym">Violescent sea-whip</name>
    <dbReference type="NCBI Taxonomy" id="317549"/>
    <lineage>
        <taxon>Eukaryota</taxon>
        <taxon>Metazoa</taxon>
        <taxon>Cnidaria</taxon>
        <taxon>Anthozoa</taxon>
        <taxon>Octocorallia</taxon>
        <taxon>Malacalcyonacea</taxon>
        <taxon>Plexauridae</taxon>
        <taxon>Paramuricea</taxon>
    </lineage>
</organism>
<proteinExistence type="predicted"/>
<dbReference type="CDD" id="cd00063">
    <property type="entry name" value="FN3"/>
    <property type="match status" value="2"/>
</dbReference>
<dbReference type="Proteomes" id="UP001152795">
    <property type="component" value="Unassembled WGS sequence"/>
</dbReference>
<reference evidence="1" key="1">
    <citation type="submission" date="2020-04" db="EMBL/GenBank/DDBJ databases">
        <authorList>
            <person name="Alioto T."/>
            <person name="Alioto T."/>
            <person name="Gomez Garrido J."/>
        </authorList>
    </citation>
    <scope>NUCLEOTIDE SEQUENCE</scope>
    <source>
        <strain evidence="1">A484AB</strain>
    </source>
</reference>
<gene>
    <name evidence="1" type="ORF">PACLA_8A034426</name>
</gene>
<dbReference type="SMART" id="SM00060">
    <property type="entry name" value="FN3"/>
    <property type="match status" value="10"/>
</dbReference>
<evidence type="ECO:0000313" key="2">
    <source>
        <dbReference type="Proteomes" id="UP001152795"/>
    </source>
</evidence>
<dbReference type="InterPro" id="IPR003961">
    <property type="entry name" value="FN3_dom"/>
</dbReference>